<reference evidence="2 3" key="1">
    <citation type="submission" date="2016-04" db="EMBL/GenBank/DDBJ databases">
        <title>Complete genome sequence of Thermococcus barossii type strain SHCK-94.</title>
        <authorList>
            <person name="Oger P.M."/>
        </authorList>
    </citation>
    <scope>NUCLEOTIDE SEQUENCE [LARGE SCALE GENOMIC DNA]</scope>
    <source>
        <strain evidence="2 3">SHCK-94</strain>
    </source>
</reference>
<dbReference type="RefSeq" id="WP_088864307.1">
    <property type="nucleotide sequence ID" value="NZ_CP015101.1"/>
</dbReference>
<feature type="transmembrane region" description="Helical" evidence="1">
    <location>
        <begin position="17"/>
        <end position="40"/>
    </location>
</feature>
<feature type="transmembrane region" description="Helical" evidence="1">
    <location>
        <begin position="118"/>
        <end position="144"/>
    </location>
</feature>
<dbReference type="KEGG" id="tbs:A3L01_02460"/>
<dbReference type="EMBL" id="CP015101">
    <property type="protein sequence ID" value="ASJ04278.1"/>
    <property type="molecule type" value="Genomic_DNA"/>
</dbReference>
<protein>
    <submittedName>
        <fullName evidence="2">Uncharacterized protein</fullName>
    </submittedName>
</protein>
<keyword evidence="3" id="KW-1185">Reference proteome</keyword>
<keyword evidence="1" id="KW-0812">Transmembrane</keyword>
<feature type="transmembrane region" description="Helical" evidence="1">
    <location>
        <begin position="238"/>
        <end position="255"/>
    </location>
</feature>
<gene>
    <name evidence="2" type="ORF">A3L01_02460</name>
</gene>
<feature type="transmembrane region" description="Helical" evidence="1">
    <location>
        <begin position="164"/>
        <end position="187"/>
    </location>
</feature>
<evidence type="ECO:0000256" key="1">
    <source>
        <dbReference type="SAM" id="Phobius"/>
    </source>
</evidence>
<dbReference type="Proteomes" id="UP000250272">
    <property type="component" value="Chromosome"/>
</dbReference>
<keyword evidence="1" id="KW-0472">Membrane</keyword>
<name>A0A2Z2MQV3_9EURY</name>
<feature type="transmembrane region" description="Helical" evidence="1">
    <location>
        <begin position="199"/>
        <end position="218"/>
    </location>
</feature>
<evidence type="ECO:0000313" key="3">
    <source>
        <dbReference type="Proteomes" id="UP000250272"/>
    </source>
</evidence>
<proteinExistence type="predicted"/>
<sequence>MGTGGVDVFETLRSRKFLALLAIALLVTYVLPFPFIHGFLRDYSRVREIRERMVKEDEAITCHDVFDADPSFFGSHGMKCSDEYYRPGERTVTVDGFWVYEDTYHEYLRAKRNLREELPAFVIFVIFAFLSFLGFSYAMVDLAVGLAGENGRRLKEVLLSGLRAIPALVAAEILVFIVLVLVLILLAIPMAIFGPLGSFMAGLIAAPAFALVVPAYYFTKEIGLIGEIWRVARNNPGGYFTLGLGLAVLDTLMVFQYHTYLGIGTLFLMLIIGGPRYLLNSLGALWVYLDTPPKNQGEK</sequence>
<accession>A0A2Z2MQV3</accession>
<keyword evidence="1" id="KW-1133">Transmembrane helix</keyword>
<dbReference type="OrthoDB" id="97457at2157"/>
<organism evidence="2 3">
    <name type="scientific">Thermococcus barossii</name>
    <dbReference type="NCBI Taxonomy" id="54077"/>
    <lineage>
        <taxon>Archaea</taxon>
        <taxon>Methanobacteriati</taxon>
        <taxon>Methanobacteriota</taxon>
        <taxon>Thermococci</taxon>
        <taxon>Thermococcales</taxon>
        <taxon>Thermococcaceae</taxon>
        <taxon>Thermococcus</taxon>
    </lineage>
</organism>
<feature type="transmembrane region" description="Helical" evidence="1">
    <location>
        <begin position="267"/>
        <end position="289"/>
    </location>
</feature>
<evidence type="ECO:0000313" key="2">
    <source>
        <dbReference type="EMBL" id="ASJ04278.1"/>
    </source>
</evidence>
<dbReference type="GeneID" id="33325596"/>
<dbReference type="AlphaFoldDB" id="A0A2Z2MQV3"/>